<feature type="coiled-coil region" evidence="1">
    <location>
        <begin position="88"/>
        <end position="122"/>
    </location>
</feature>
<reference evidence="3 4" key="1">
    <citation type="submission" date="2019-04" db="EMBL/GenBank/DDBJ databases">
        <title>Chromosome genome assembly for Takifugu flavidus.</title>
        <authorList>
            <person name="Xiao S."/>
        </authorList>
    </citation>
    <scope>NUCLEOTIDE SEQUENCE [LARGE SCALE GENOMIC DNA]</scope>
    <source>
        <strain evidence="3">HTHZ2018</strain>
        <tissue evidence="3">Muscle</tissue>
    </source>
</reference>
<accession>A0A5C6MM62</accession>
<dbReference type="GO" id="GO:0099536">
    <property type="term" value="P:synaptic signaling"/>
    <property type="evidence" value="ECO:0007669"/>
    <property type="project" value="TreeGrafter"/>
</dbReference>
<feature type="region of interest" description="Disordered" evidence="2">
    <location>
        <begin position="193"/>
        <end position="243"/>
    </location>
</feature>
<dbReference type="PANTHER" id="PTHR12268:SF16">
    <property type="entry name" value="DYSTROPHIN-RELATED PROTEIN 2"/>
    <property type="match status" value="1"/>
</dbReference>
<evidence type="ECO:0000256" key="2">
    <source>
        <dbReference type="SAM" id="MobiDB-lite"/>
    </source>
</evidence>
<feature type="coiled-coil region" evidence="1">
    <location>
        <begin position="155"/>
        <end position="192"/>
    </location>
</feature>
<dbReference type="EMBL" id="RHFK02000022">
    <property type="protein sequence ID" value="TWW55765.1"/>
    <property type="molecule type" value="Genomic_DNA"/>
</dbReference>
<dbReference type="GO" id="GO:0045202">
    <property type="term" value="C:synapse"/>
    <property type="evidence" value="ECO:0007669"/>
    <property type="project" value="GOC"/>
</dbReference>
<evidence type="ECO:0000313" key="3">
    <source>
        <dbReference type="EMBL" id="TWW55765.1"/>
    </source>
</evidence>
<dbReference type="PANTHER" id="PTHR12268">
    <property type="entry name" value="E3 UBIQUITIN-PROTEIN LIGASE KCMF1"/>
    <property type="match status" value="1"/>
</dbReference>
<gene>
    <name evidence="3" type="ORF">D4764_09G0008150</name>
</gene>
<dbReference type="InterPro" id="IPR050774">
    <property type="entry name" value="KCMF1/Dystrophin"/>
</dbReference>
<dbReference type="GO" id="GO:0005886">
    <property type="term" value="C:plasma membrane"/>
    <property type="evidence" value="ECO:0007669"/>
    <property type="project" value="TreeGrafter"/>
</dbReference>
<protein>
    <submittedName>
        <fullName evidence="3">Dystrophin-related protein 2</fullName>
    </submittedName>
</protein>
<dbReference type="Proteomes" id="UP000324091">
    <property type="component" value="Chromosome 9"/>
</dbReference>
<dbReference type="AlphaFoldDB" id="A0A5C6MM62"/>
<name>A0A5C6MM62_9TELE</name>
<feature type="compositionally biased region" description="Polar residues" evidence="2">
    <location>
        <begin position="199"/>
        <end position="211"/>
    </location>
</feature>
<keyword evidence="1" id="KW-0175">Coiled coil</keyword>
<evidence type="ECO:0000256" key="1">
    <source>
        <dbReference type="SAM" id="Coils"/>
    </source>
</evidence>
<evidence type="ECO:0000313" key="4">
    <source>
        <dbReference type="Proteomes" id="UP000324091"/>
    </source>
</evidence>
<organism evidence="3 4">
    <name type="scientific">Takifugu flavidus</name>
    <name type="common">sansaifugu</name>
    <dbReference type="NCBI Taxonomy" id="433684"/>
    <lineage>
        <taxon>Eukaryota</taxon>
        <taxon>Metazoa</taxon>
        <taxon>Chordata</taxon>
        <taxon>Craniata</taxon>
        <taxon>Vertebrata</taxon>
        <taxon>Euteleostomi</taxon>
        <taxon>Actinopterygii</taxon>
        <taxon>Neopterygii</taxon>
        <taxon>Teleostei</taxon>
        <taxon>Neoteleostei</taxon>
        <taxon>Acanthomorphata</taxon>
        <taxon>Eupercaria</taxon>
        <taxon>Tetraodontiformes</taxon>
        <taxon>Tetradontoidea</taxon>
        <taxon>Tetraodontidae</taxon>
        <taxon>Takifugu</taxon>
    </lineage>
</organism>
<feature type="compositionally biased region" description="Basic and acidic residues" evidence="2">
    <location>
        <begin position="216"/>
        <end position="226"/>
    </location>
</feature>
<sequence length="264" mass="29545">MDAYDIFYITRFSSSSCSCLRLLRLCLASPGFGPSRPWLGFVRLRLCAGGLACCLLCGGLRDEDQYLLRHSSPALDQDSPCGQHMLLVHLEHQNKEQLQCTLARLENENRVLQGEYRRLKWKHAEAASVPMLTEAGETGMGSTEGQQDEELLAEARALRQHKTRLETRMQILEDHNKQLESQLRRLRELLLQPKDDSEANGSEPSTLSSPVSGGGHHGEAASRETTDTEAAGDDLEHEQDTVLQLQEVIEQLRNVFPSEPGRIT</sequence>
<proteinExistence type="predicted"/>
<keyword evidence="4" id="KW-1185">Reference proteome</keyword>
<comment type="caution">
    <text evidence="3">The sequence shown here is derived from an EMBL/GenBank/DDBJ whole genome shotgun (WGS) entry which is preliminary data.</text>
</comment>